<dbReference type="EMBL" id="CP111014">
    <property type="protein sequence ID" value="WAR00474.1"/>
    <property type="molecule type" value="Genomic_DNA"/>
</dbReference>
<dbReference type="InterPro" id="IPR050525">
    <property type="entry name" value="ECM_Assembly_Org"/>
</dbReference>
<accession>A0ABY7DTQ8</accession>
<evidence type="ECO:0000313" key="3">
    <source>
        <dbReference type="EMBL" id="WAR00474.1"/>
    </source>
</evidence>
<keyword evidence="1" id="KW-0732">Signal</keyword>
<organism evidence="3 4">
    <name type="scientific">Mya arenaria</name>
    <name type="common">Soft-shell clam</name>
    <dbReference type="NCBI Taxonomy" id="6604"/>
    <lineage>
        <taxon>Eukaryota</taxon>
        <taxon>Metazoa</taxon>
        <taxon>Spiralia</taxon>
        <taxon>Lophotrochozoa</taxon>
        <taxon>Mollusca</taxon>
        <taxon>Bivalvia</taxon>
        <taxon>Autobranchia</taxon>
        <taxon>Heteroconchia</taxon>
        <taxon>Euheterodonta</taxon>
        <taxon>Imparidentia</taxon>
        <taxon>Neoheterodontei</taxon>
        <taxon>Myida</taxon>
        <taxon>Myoidea</taxon>
        <taxon>Myidae</taxon>
        <taxon>Mya</taxon>
    </lineage>
</organism>
<dbReference type="InterPro" id="IPR036465">
    <property type="entry name" value="vWFA_dom_sf"/>
</dbReference>
<proteinExistence type="predicted"/>
<evidence type="ECO:0000256" key="1">
    <source>
        <dbReference type="SAM" id="SignalP"/>
    </source>
</evidence>
<evidence type="ECO:0000259" key="2">
    <source>
        <dbReference type="PROSITE" id="PS50234"/>
    </source>
</evidence>
<feature type="chain" id="PRO_5045818936" evidence="1">
    <location>
        <begin position="25"/>
        <end position="628"/>
    </location>
</feature>
<evidence type="ECO:0000313" key="4">
    <source>
        <dbReference type="Proteomes" id="UP001164746"/>
    </source>
</evidence>
<dbReference type="PANTHER" id="PTHR24020">
    <property type="entry name" value="COLLAGEN ALPHA"/>
    <property type="match status" value="1"/>
</dbReference>
<dbReference type="PANTHER" id="PTHR24020:SF84">
    <property type="entry name" value="VWFA DOMAIN-CONTAINING PROTEIN"/>
    <property type="match status" value="1"/>
</dbReference>
<dbReference type="CDD" id="cd01450">
    <property type="entry name" value="vWFA_subfamily_ECM"/>
    <property type="match status" value="2"/>
</dbReference>
<dbReference type="InterPro" id="IPR002035">
    <property type="entry name" value="VWF_A"/>
</dbReference>
<gene>
    <name evidence="3" type="ORF">MAR_024846</name>
</gene>
<dbReference type="SUPFAM" id="SSF53300">
    <property type="entry name" value="vWA-like"/>
    <property type="match status" value="3"/>
</dbReference>
<feature type="signal peptide" evidence="1">
    <location>
        <begin position="1"/>
        <end position="24"/>
    </location>
</feature>
<sequence length="628" mass="69606">MKSETMEWKTLIWIYFLQTSVIQANMVRNWSKNGAICTNASANIVFALDTSFSIHESSFRQQLAFVQRIISHFSIGKQEVRVAVLTFGSDVIHDIEFDDFDDKTALIAAVGNIRYRGGSTNTSAAIKHAREVILSEKNVRENSAQINIIITDGNSVDNHATVIEASISRSLGIKLVAVGVGAGPDRRELQDIASDRRALVDRTGMYDTDSLDSKLVFTVEDFSLLSDIEEMLSTVTCKACTGKAADVMFLVDASSSISSPNFRRMLEFTDTVMAFFDTRSSGTRVGLTSYSDDVNVVIPLNNAYSSQNMEARIAATPQLTGGTNTGRALQFVRGIFKTHSRLYVDRVVIVLTDGQSADPELTKQESRALKDMGVRMVVIGIGDQVDTVELLTMAGEDNIQSVLTLDNFHALPDISSTIAVKVCGHVDTKLPKYINDQEKSRCGGTLPTDVMYVYDGHSVGTEANSKTISTISAMIKATSNSVYNVRSGILNHVCEHVKSLDLSAHISASDMKNIITYSQSKNIPRLLQELRVDSFQRARGARRNSNKIAVIFIFNQTGDYTETFLELRRLSLQGQVKTFLVYVGNTIPVELKLHLEKANWNHTHFMQINELTDLKRFVPKFTQELCNN</sequence>
<keyword evidence="4" id="KW-1185">Reference proteome</keyword>
<dbReference type="PRINTS" id="PR00453">
    <property type="entry name" value="VWFADOMAIN"/>
</dbReference>
<dbReference type="Gene3D" id="3.40.50.410">
    <property type="entry name" value="von Willebrand factor, type A domain"/>
    <property type="match status" value="3"/>
</dbReference>
<name>A0ABY7DTQ8_MYAAR</name>
<protein>
    <submittedName>
        <fullName evidence="3">MATN1-like protein</fullName>
    </submittedName>
</protein>
<dbReference type="Proteomes" id="UP001164746">
    <property type="component" value="Chromosome 3"/>
</dbReference>
<dbReference type="PROSITE" id="PS50234">
    <property type="entry name" value="VWFA"/>
    <property type="match status" value="2"/>
</dbReference>
<feature type="domain" description="VWFA" evidence="2">
    <location>
        <begin position="43"/>
        <end position="232"/>
    </location>
</feature>
<dbReference type="Pfam" id="PF00092">
    <property type="entry name" value="VWA"/>
    <property type="match status" value="2"/>
</dbReference>
<reference evidence="3" key="1">
    <citation type="submission" date="2022-11" db="EMBL/GenBank/DDBJ databases">
        <title>Centuries of genome instability and evolution in soft-shell clam transmissible cancer (bioRxiv).</title>
        <authorList>
            <person name="Hart S.F.M."/>
            <person name="Yonemitsu M.A."/>
            <person name="Giersch R.M."/>
            <person name="Beal B.F."/>
            <person name="Arriagada G."/>
            <person name="Davis B.W."/>
            <person name="Ostrander E.A."/>
            <person name="Goff S.P."/>
            <person name="Metzger M.J."/>
        </authorList>
    </citation>
    <scope>NUCLEOTIDE SEQUENCE</scope>
    <source>
        <strain evidence="3">MELC-2E11</strain>
        <tissue evidence="3">Siphon/mantle</tissue>
    </source>
</reference>
<dbReference type="SMART" id="SM00327">
    <property type="entry name" value="VWA"/>
    <property type="match status" value="2"/>
</dbReference>
<feature type="domain" description="VWFA" evidence="2">
    <location>
        <begin position="246"/>
        <end position="418"/>
    </location>
</feature>